<feature type="binding site" description="in other chain" evidence="8">
    <location>
        <begin position="38"/>
        <end position="41"/>
    </location>
    <ligand>
        <name>IMP</name>
        <dbReference type="ChEBI" id="CHEBI:58053"/>
        <note>ligand shared between dimeric partners</note>
    </ligand>
</feature>
<dbReference type="Gene3D" id="3.40.440.10">
    <property type="entry name" value="Adenylosuccinate Synthetase, subunit A, domain 1"/>
    <property type="match status" value="1"/>
</dbReference>
<keyword evidence="2 8" id="KW-0436">Ligase</keyword>
<comment type="subcellular location">
    <subcellularLocation>
        <location evidence="8">Cytoplasm</location>
    </subcellularLocation>
</comment>
<keyword evidence="3 8" id="KW-0479">Metal-binding</keyword>
<feature type="binding site" description="in other chain" evidence="8">
    <location>
        <position position="233"/>
    </location>
    <ligand>
        <name>IMP</name>
        <dbReference type="ChEBI" id="CHEBI:58053"/>
        <note>ligand shared between dimeric partners</note>
    </ligand>
</feature>
<dbReference type="InterPro" id="IPR018220">
    <property type="entry name" value="Adenylosuccin_syn_GTP-bd"/>
</dbReference>
<comment type="pathway">
    <text evidence="8 9">Purine metabolism; AMP biosynthesis via de novo pathway; AMP from IMP: step 1/2.</text>
</comment>
<feature type="active site" description="Proton donor" evidence="8">
    <location>
        <position position="41"/>
    </location>
</feature>
<feature type="binding site" description="in other chain" evidence="8">
    <location>
        <position position="128"/>
    </location>
    <ligand>
        <name>IMP</name>
        <dbReference type="ChEBI" id="CHEBI:58053"/>
        <note>ligand shared between dimeric partners</note>
    </ligand>
</feature>
<dbReference type="NCBIfam" id="NF010355">
    <property type="entry name" value="PRK13783.1"/>
    <property type="match status" value="1"/>
</dbReference>
<dbReference type="NCBIfam" id="NF002223">
    <property type="entry name" value="PRK01117.1"/>
    <property type="match status" value="1"/>
</dbReference>
<dbReference type="EC" id="6.3.4.4" evidence="8 9"/>
<feature type="binding site" description="in other chain" evidence="8">
    <location>
        <position position="218"/>
    </location>
    <ligand>
        <name>IMP</name>
        <dbReference type="ChEBI" id="CHEBI:58053"/>
        <note>ligand shared between dimeric partners</note>
    </ligand>
</feature>
<sequence>MPNTVIIGAQWGDEGKGKIIDFLAKKSDAVVRFQGGSNAGHTVVVNNEKFIFHLIPSGILYPGKKCIIGNGVVVDPKVLVAEIKDLQSRGIDLNSLYVSNQAHVVMSYHKQIEEIEERQRGRRKIGTTKRGVGPAYTDKIARRGIRMGDLLDRDVLTEKLRMNLSFYRDFYRLDLSLEDLLEEYLDYGRKLKRYITDTSLLIHQLMRQRKSILFEGAQGTLLDVDYGTYPYVTSSNSSAGGVCVGAGIGPTQIDKVFGVAKAYTTRVGEGPFPTEIKGEVGEMLKERGKEYGSTTGRPRRCGWFDGVILRYAARVNGMDGLILTKLDVLDVLERIKICVAYKYKGRIIRNFPSELRILEECEPIYEEIKGWREDTSRITMPKKLPEQAQKYLRKIEEIGKVRICLLSIGPQRGDLLVLR</sequence>
<dbReference type="NCBIfam" id="TIGR00184">
    <property type="entry name" value="purA"/>
    <property type="match status" value="1"/>
</dbReference>
<dbReference type="InterPro" id="IPR001114">
    <property type="entry name" value="Adenylosuccinate_synthetase"/>
</dbReference>
<dbReference type="CDD" id="cd03108">
    <property type="entry name" value="AdSS"/>
    <property type="match status" value="1"/>
</dbReference>
<dbReference type="PANTHER" id="PTHR11846:SF0">
    <property type="entry name" value="ADENYLOSUCCINATE SYNTHETASE"/>
    <property type="match status" value="1"/>
</dbReference>
<evidence type="ECO:0000256" key="7">
    <source>
        <dbReference type="ARBA" id="ARBA00023134"/>
    </source>
</evidence>
<feature type="binding site" evidence="8">
    <location>
        <position position="40"/>
    </location>
    <ligand>
        <name>Mg(2+)</name>
        <dbReference type="ChEBI" id="CHEBI:18420"/>
    </ligand>
</feature>
<dbReference type="InterPro" id="IPR027417">
    <property type="entry name" value="P-loop_NTPase"/>
</dbReference>
<dbReference type="AlphaFoldDB" id="A0A497E7Q5"/>
<evidence type="ECO:0000256" key="1">
    <source>
        <dbReference type="ARBA" id="ARBA00011738"/>
    </source>
</evidence>
<feature type="binding site" evidence="8">
    <location>
        <begin position="40"/>
        <end position="42"/>
    </location>
    <ligand>
        <name>GTP</name>
        <dbReference type="ChEBI" id="CHEBI:37565"/>
    </ligand>
</feature>
<dbReference type="GO" id="GO:0005525">
    <property type="term" value="F:GTP binding"/>
    <property type="evidence" value="ECO:0007669"/>
    <property type="project" value="UniProtKB-UniRule"/>
</dbReference>
<dbReference type="GO" id="GO:0044208">
    <property type="term" value="P:'de novo' AMP biosynthetic process"/>
    <property type="evidence" value="ECO:0007669"/>
    <property type="project" value="UniProtKB-UniRule"/>
</dbReference>
<dbReference type="InterPro" id="IPR042111">
    <property type="entry name" value="Adenylosuccinate_synth_dom3"/>
</dbReference>
<evidence type="ECO:0000256" key="5">
    <source>
        <dbReference type="ARBA" id="ARBA00022755"/>
    </source>
</evidence>
<evidence type="ECO:0000256" key="8">
    <source>
        <dbReference type="HAMAP-Rule" id="MF_00011"/>
    </source>
</evidence>
<dbReference type="HAMAP" id="MF_00011">
    <property type="entry name" value="Adenylosucc_synth"/>
    <property type="match status" value="1"/>
</dbReference>
<evidence type="ECO:0000256" key="4">
    <source>
        <dbReference type="ARBA" id="ARBA00022741"/>
    </source>
</evidence>
<feature type="binding site" evidence="8">
    <location>
        <begin position="293"/>
        <end position="299"/>
    </location>
    <ligand>
        <name>substrate</name>
    </ligand>
</feature>
<evidence type="ECO:0000256" key="6">
    <source>
        <dbReference type="ARBA" id="ARBA00022842"/>
    </source>
</evidence>
<comment type="cofactor">
    <cofactor evidence="8">
        <name>Mg(2+)</name>
        <dbReference type="ChEBI" id="CHEBI:18420"/>
    </cofactor>
    <text evidence="8">Binds 1 Mg(2+) ion per subunit.</text>
</comment>
<comment type="catalytic activity">
    <reaction evidence="8 9">
        <text>IMP + L-aspartate + GTP = N(6)-(1,2-dicarboxyethyl)-AMP + GDP + phosphate + 2 H(+)</text>
        <dbReference type="Rhea" id="RHEA:15753"/>
        <dbReference type="ChEBI" id="CHEBI:15378"/>
        <dbReference type="ChEBI" id="CHEBI:29991"/>
        <dbReference type="ChEBI" id="CHEBI:37565"/>
        <dbReference type="ChEBI" id="CHEBI:43474"/>
        <dbReference type="ChEBI" id="CHEBI:57567"/>
        <dbReference type="ChEBI" id="CHEBI:58053"/>
        <dbReference type="ChEBI" id="CHEBI:58189"/>
        <dbReference type="EC" id="6.3.4.4"/>
    </reaction>
</comment>
<evidence type="ECO:0000256" key="3">
    <source>
        <dbReference type="ARBA" id="ARBA00022723"/>
    </source>
</evidence>
<keyword evidence="5 8" id="KW-0658">Purine biosynthesis</keyword>
<dbReference type="FunFam" id="1.10.300.10:FF:000001">
    <property type="entry name" value="Adenylosuccinate synthetase"/>
    <property type="match status" value="1"/>
</dbReference>
<keyword evidence="7 8" id="KW-0342">GTP-binding</keyword>
<feature type="binding site" evidence="8">
    <location>
        <begin position="325"/>
        <end position="327"/>
    </location>
    <ligand>
        <name>GTP</name>
        <dbReference type="ChEBI" id="CHEBI:37565"/>
    </ligand>
</feature>
<feature type="binding site" evidence="8">
    <location>
        <position position="142"/>
    </location>
    <ligand>
        <name>IMP</name>
        <dbReference type="ChEBI" id="CHEBI:58053"/>
        <note>ligand shared between dimeric partners</note>
    </ligand>
</feature>
<accession>A0A497E7Q5</accession>
<organism evidence="10 11">
    <name type="scientific">Aerophobetes bacterium</name>
    <dbReference type="NCBI Taxonomy" id="2030807"/>
    <lineage>
        <taxon>Bacteria</taxon>
        <taxon>Candidatus Aerophobota</taxon>
    </lineage>
</organism>
<dbReference type="Proteomes" id="UP000279422">
    <property type="component" value="Unassembled WGS sequence"/>
</dbReference>
<feature type="binding site" evidence="8">
    <location>
        <position position="13"/>
    </location>
    <ligand>
        <name>Mg(2+)</name>
        <dbReference type="ChEBI" id="CHEBI:18420"/>
    </ligand>
</feature>
<comment type="caution">
    <text evidence="10">The sequence shown here is derived from an EMBL/GenBank/DDBJ whole genome shotgun (WGS) entry which is preliminary data.</text>
</comment>
<feature type="active site" description="Proton acceptor" evidence="8">
    <location>
        <position position="13"/>
    </location>
</feature>
<dbReference type="PROSITE" id="PS01266">
    <property type="entry name" value="ADENYLOSUCCIN_SYN_1"/>
    <property type="match status" value="1"/>
</dbReference>
<dbReference type="InterPro" id="IPR042110">
    <property type="entry name" value="Adenylosuccinate_synth_dom2"/>
</dbReference>
<comment type="similarity">
    <text evidence="8 9">Belongs to the adenylosuccinate synthetase family.</text>
</comment>
<evidence type="ECO:0000256" key="2">
    <source>
        <dbReference type="ARBA" id="ARBA00022598"/>
    </source>
</evidence>
<comment type="function">
    <text evidence="8">Plays an important role in the de novo pathway of purine nucleotide biosynthesis. Catalyzes the first committed step in the biosynthesis of AMP from IMP.</text>
</comment>
<dbReference type="SMART" id="SM00788">
    <property type="entry name" value="Adenylsucc_synt"/>
    <property type="match status" value="1"/>
</dbReference>
<dbReference type="GO" id="GO:0046040">
    <property type="term" value="P:IMP metabolic process"/>
    <property type="evidence" value="ECO:0007669"/>
    <property type="project" value="TreeGrafter"/>
</dbReference>
<dbReference type="UniPathway" id="UPA00075">
    <property type="reaction ID" value="UER00335"/>
</dbReference>
<protein>
    <recommendedName>
        <fullName evidence="8 9">Adenylosuccinate synthetase</fullName>
        <shortName evidence="8">AMPSase</shortName>
        <shortName evidence="8">AdSS</shortName>
        <ecNumber evidence="8 9">6.3.4.4</ecNumber>
    </recommendedName>
    <alternativeName>
        <fullName evidence="8">IMP--aspartate ligase</fullName>
    </alternativeName>
</protein>
<feature type="binding site" evidence="8">
    <location>
        <position position="299"/>
    </location>
    <ligand>
        <name>GTP</name>
        <dbReference type="ChEBI" id="CHEBI:37565"/>
    </ligand>
</feature>
<dbReference type="FunFam" id="3.90.170.10:FF:000001">
    <property type="entry name" value="Adenylosuccinate synthetase"/>
    <property type="match status" value="1"/>
</dbReference>
<dbReference type="Gene3D" id="3.90.170.10">
    <property type="entry name" value="Adenylosuccinate Synthetase, subunit A, domain 3"/>
    <property type="match status" value="1"/>
</dbReference>
<keyword evidence="4 8" id="KW-0547">Nucleotide-binding</keyword>
<proteinExistence type="inferred from homology"/>
<dbReference type="Pfam" id="PF00709">
    <property type="entry name" value="Adenylsucc_synt"/>
    <property type="match status" value="1"/>
</dbReference>
<dbReference type="Gene3D" id="1.10.300.10">
    <property type="entry name" value="Adenylosuccinate Synthetase, subunit A, domain 2"/>
    <property type="match status" value="1"/>
</dbReference>
<evidence type="ECO:0000256" key="9">
    <source>
        <dbReference type="RuleBase" id="RU000520"/>
    </source>
</evidence>
<comment type="subunit">
    <text evidence="1 8">Homodimer.</text>
</comment>
<dbReference type="GO" id="GO:0005737">
    <property type="term" value="C:cytoplasm"/>
    <property type="evidence" value="ECO:0007669"/>
    <property type="project" value="UniProtKB-SubCell"/>
</dbReference>
<dbReference type="GO" id="GO:0000287">
    <property type="term" value="F:magnesium ion binding"/>
    <property type="evidence" value="ECO:0007669"/>
    <property type="project" value="UniProtKB-UniRule"/>
</dbReference>
<evidence type="ECO:0000313" key="10">
    <source>
        <dbReference type="EMBL" id="RLE10181.1"/>
    </source>
</evidence>
<feature type="binding site" evidence="8">
    <location>
        <begin position="12"/>
        <end position="18"/>
    </location>
    <ligand>
        <name>GTP</name>
        <dbReference type="ChEBI" id="CHEBI:37565"/>
    </ligand>
</feature>
<feature type="binding site" description="in other chain" evidence="8">
    <location>
        <position position="297"/>
    </location>
    <ligand>
        <name>IMP</name>
        <dbReference type="ChEBI" id="CHEBI:58053"/>
        <note>ligand shared between dimeric partners</note>
    </ligand>
</feature>
<dbReference type="InterPro" id="IPR042109">
    <property type="entry name" value="Adenylosuccinate_synth_dom1"/>
</dbReference>
<feature type="binding site" evidence="8">
    <location>
        <begin position="407"/>
        <end position="409"/>
    </location>
    <ligand>
        <name>GTP</name>
        <dbReference type="ChEBI" id="CHEBI:37565"/>
    </ligand>
</feature>
<dbReference type="GO" id="GO:0004019">
    <property type="term" value="F:adenylosuccinate synthase activity"/>
    <property type="evidence" value="ECO:0007669"/>
    <property type="project" value="UniProtKB-UniRule"/>
</dbReference>
<feature type="binding site" description="in other chain" evidence="8">
    <location>
        <begin position="13"/>
        <end position="16"/>
    </location>
    <ligand>
        <name>IMP</name>
        <dbReference type="ChEBI" id="CHEBI:58053"/>
        <note>ligand shared between dimeric partners</note>
    </ligand>
</feature>
<name>A0A497E7Q5_UNCAE</name>
<dbReference type="EMBL" id="QMPZ01000015">
    <property type="protein sequence ID" value="RLE10181.1"/>
    <property type="molecule type" value="Genomic_DNA"/>
</dbReference>
<keyword evidence="8" id="KW-0963">Cytoplasm</keyword>
<gene>
    <name evidence="8" type="primary">purA</name>
    <name evidence="10" type="ORF">DRJ00_02195</name>
</gene>
<reference evidence="10 11" key="1">
    <citation type="submission" date="2018-06" db="EMBL/GenBank/DDBJ databases">
        <title>Extensive metabolic versatility and redundancy in microbially diverse, dynamic hydrothermal sediments.</title>
        <authorList>
            <person name="Dombrowski N."/>
            <person name="Teske A."/>
            <person name="Baker B.J."/>
        </authorList>
    </citation>
    <scope>NUCLEOTIDE SEQUENCE [LARGE SCALE GENOMIC DNA]</scope>
    <source>
        <strain evidence="10">B47_G16</strain>
    </source>
</reference>
<keyword evidence="6 8" id="KW-0460">Magnesium</keyword>
<evidence type="ECO:0000313" key="11">
    <source>
        <dbReference type="Proteomes" id="UP000279422"/>
    </source>
</evidence>
<dbReference type="SUPFAM" id="SSF52540">
    <property type="entry name" value="P-loop containing nucleoside triphosphate hydrolases"/>
    <property type="match status" value="1"/>
</dbReference>
<dbReference type="PANTHER" id="PTHR11846">
    <property type="entry name" value="ADENYLOSUCCINATE SYNTHETASE"/>
    <property type="match status" value="1"/>
</dbReference>